<protein>
    <submittedName>
        <fullName evidence="2">Uncharacterized protein</fullName>
    </submittedName>
</protein>
<dbReference type="Proteomes" id="UP000664771">
    <property type="component" value="Unassembled WGS sequence"/>
</dbReference>
<proteinExistence type="predicted"/>
<sequence>MASRKVKRLFLASAALCLACPLSAAWAGEFHVVDGRAEAEISEESRLYVDGALVATFVIDADHPNVSAKITTPAGRTEHNYALCGEITIRRPDGKTETHAVDSVGHLHNPDGRVFEALGANDFTDFYLADPNDPDAADHTRGKANACSIATS</sequence>
<accession>A0ABS3LU88</accession>
<name>A0ABS3LU88_9PROT</name>
<dbReference type="EMBL" id="JAFVMF010000006">
    <property type="protein sequence ID" value="MBO1359473.1"/>
    <property type="molecule type" value="Genomic_DNA"/>
</dbReference>
<keyword evidence="3" id="KW-1185">Reference proteome</keyword>
<reference evidence="2 3" key="1">
    <citation type="submission" date="2021-03" db="EMBL/GenBank/DDBJ databases">
        <title>The complete genome sequence of Acetobacter sacchari TBRC 11175.</title>
        <authorList>
            <person name="Charoenyingcharoen P."/>
            <person name="Yukphan P."/>
        </authorList>
    </citation>
    <scope>NUCLEOTIDE SEQUENCE [LARGE SCALE GENOMIC DNA]</scope>
    <source>
        <strain evidence="2 3">TBRC 11175</strain>
    </source>
</reference>
<feature type="chain" id="PRO_5046110404" evidence="1">
    <location>
        <begin position="28"/>
        <end position="152"/>
    </location>
</feature>
<evidence type="ECO:0000313" key="3">
    <source>
        <dbReference type="Proteomes" id="UP000664771"/>
    </source>
</evidence>
<evidence type="ECO:0000313" key="2">
    <source>
        <dbReference type="EMBL" id="MBO1359473.1"/>
    </source>
</evidence>
<dbReference type="RefSeq" id="WP_207880921.1">
    <property type="nucleotide sequence ID" value="NZ_JAFVMF010000006.1"/>
</dbReference>
<evidence type="ECO:0000256" key="1">
    <source>
        <dbReference type="SAM" id="SignalP"/>
    </source>
</evidence>
<gene>
    <name evidence="2" type="ORF">J2D73_06635</name>
</gene>
<feature type="signal peptide" evidence="1">
    <location>
        <begin position="1"/>
        <end position="27"/>
    </location>
</feature>
<comment type="caution">
    <text evidence="2">The sequence shown here is derived from an EMBL/GenBank/DDBJ whole genome shotgun (WGS) entry which is preliminary data.</text>
</comment>
<keyword evidence="1" id="KW-0732">Signal</keyword>
<organism evidence="2 3">
    <name type="scientific">Acetobacter sacchari</name>
    <dbReference type="NCBI Taxonomy" id="2661687"/>
    <lineage>
        <taxon>Bacteria</taxon>
        <taxon>Pseudomonadati</taxon>
        <taxon>Pseudomonadota</taxon>
        <taxon>Alphaproteobacteria</taxon>
        <taxon>Acetobacterales</taxon>
        <taxon>Acetobacteraceae</taxon>
        <taxon>Acetobacter</taxon>
    </lineage>
</organism>